<sequence>MVILNKTLWLLIMILLSLLPIFASEPPIALKTINNHEDLPNLHLDGSDTYNDGTIILLFTQKSTNKIINNTTIHLRIIFNDETIQSIEIDCSSQPDFIPRCKKSKDSDACSLNPKALIEGYVLIESVDKSERKKQIIVSWDKKIVSILELDEYKITVPHNSKQDFSIMELTNNKTLVWKKFTIDQNNASLKREDKTYNVPNDKTIIRNFFDPFSLVEGGYAAIIFMRTKLIHNKEFRNKNSIDEIYVIYFNDILPHQQFLLHSSSSEKSELLSLGLLRGGCVSFFDGSGYTYDFIESFNKIKSDQFLNSGSYNTFRIHFLSNGAVSLININLNITDNDFIATPLFYGGYIGQYSKKNDKSLIVLDNNNNIKNKLHLPFYENIEHSKLKSFVMQKQLYIWFFNCSDDQTWNINYYSLNLINDYDSRFIYQNPSINGTYPKINETIKISSTSRKQIDFIVNYNKPILLFYGNITLYQYLNDDVILRQRVSGRSDHCRLFNETAVSIKIFVSALHQTNVKYGIKVDDDFVKLQSNEEPLLGISERIWTFNISLETPDKPADQVSITSRLKLNKENYKKIDSIEDRKLLIQTLKNELVQAIPIDPKRLEIQEKIQNEYKDNNILFSATIKPTFTNNANERSTDSVLKDLDELIKKKKYNLLSNGNITRFLDTSYGANPLPDFWMTYGYHMIALGLLIVIVGCMIVFANYKYREGNNYSIIKIVIIIVDLVLDIMFIIMGIPEKPHLFVFSLLSVIIPIVFNTMMTTYSLIQEMIHNDDFNNWCKKHGFTISMFTILSSADVEALHILSSKIAGFNAFSAPPLSSRISRIVFWAGCINIFLEDIPQFIIQIYYKRDTIVYTIIPTLSLISSSVTLCISFFGKLYFFFMYFYGNKKSNRSQKLIEVI</sequence>
<gene>
    <name evidence="3" type="ORF">CHRIB12_LOCUS17991</name>
</gene>
<reference evidence="3" key="1">
    <citation type="submission" date="2020-05" db="EMBL/GenBank/DDBJ databases">
        <authorList>
            <person name="Rincon C."/>
            <person name="Sanders R I."/>
            <person name="Robbins C."/>
            <person name="Chaturvedi A."/>
        </authorList>
    </citation>
    <scope>NUCLEOTIDE SEQUENCE</scope>
    <source>
        <strain evidence="3">CHB12</strain>
    </source>
</reference>
<feature type="transmembrane region" description="Helical" evidence="1">
    <location>
        <begin position="715"/>
        <end position="736"/>
    </location>
</feature>
<accession>A0A915ZLQ4</accession>
<dbReference type="OrthoDB" id="2341261at2759"/>
<keyword evidence="1" id="KW-0472">Membrane</keyword>
<dbReference type="Proteomes" id="UP000684084">
    <property type="component" value="Unassembled WGS sequence"/>
</dbReference>
<keyword evidence="1" id="KW-1133">Transmembrane helix</keyword>
<organism evidence="3 4">
    <name type="scientific">Rhizophagus irregularis</name>
    <dbReference type="NCBI Taxonomy" id="588596"/>
    <lineage>
        <taxon>Eukaryota</taxon>
        <taxon>Fungi</taxon>
        <taxon>Fungi incertae sedis</taxon>
        <taxon>Mucoromycota</taxon>
        <taxon>Glomeromycotina</taxon>
        <taxon>Glomeromycetes</taxon>
        <taxon>Glomerales</taxon>
        <taxon>Glomeraceae</taxon>
        <taxon>Rhizophagus</taxon>
    </lineage>
</organism>
<comment type="caution">
    <text evidence="3">The sequence shown here is derived from an EMBL/GenBank/DDBJ whole genome shotgun (WGS) entry which is preliminary data.</text>
</comment>
<name>A0A915ZLQ4_9GLOM</name>
<protein>
    <submittedName>
        <fullName evidence="3">Uncharacterized protein</fullName>
    </submittedName>
</protein>
<dbReference type="VEuPathDB" id="FungiDB:RhiirFUN_002884"/>
<proteinExistence type="predicted"/>
<feature type="signal peptide" evidence="2">
    <location>
        <begin position="1"/>
        <end position="23"/>
    </location>
</feature>
<feature type="transmembrane region" description="Helical" evidence="1">
    <location>
        <begin position="853"/>
        <end position="886"/>
    </location>
</feature>
<feature type="transmembrane region" description="Helical" evidence="1">
    <location>
        <begin position="682"/>
        <end position="703"/>
    </location>
</feature>
<dbReference type="EMBL" id="CAGKOT010000046">
    <property type="protein sequence ID" value="CAB5382476.1"/>
    <property type="molecule type" value="Genomic_DNA"/>
</dbReference>
<keyword evidence="1" id="KW-0812">Transmembrane</keyword>
<evidence type="ECO:0000313" key="4">
    <source>
        <dbReference type="Proteomes" id="UP000684084"/>
    </source>
</evidence>
<dbReference type="AlphaFoldDB" id="A0A915ZLQ4"/>
<keyword evidence="2" id="KW-0732">Signal</keyword>
<feature type="transmembrane region" description="Helical" evidence="1">
    <location>
        <begin position="742"/>
        <end position="766"/>
    </location>
</feature>
<feature type="transmembrane region" description="Helical" evidence="1">
    <location>
        <begin position="825"/>
        <end position="847"/>
    </location>
</feature>
<evidence type="ECO:0000256" key="1">
    <source>
        <dbReference type="SAM" id="Phobius"/>
    </source>
</evidence>
<evidence type="ECO:0000313" key="3">
    <source>
        <dbReference type="EMBL" id="CAB5382476.1"/>
    </source>
</evidence>
<feature type="chain" id="PRO_5037574133" evidence="2">
    <location>
        <begin position="24"/>
        <end position="901"/>
    </location>
</feature>
<evidence type="ECO:0000256" key="2">
    <source>
        <dbReference type="SAM" id="SignalP"/>
    </source>
</evidence>